<dbReference type="AlphaFoldDB" id="A0A2N3L0N8"/>
<reference evidence="2 3" key="1">
    <citation type="submission" date="2017-09" db="EMBL/GenBank/DDBJ databases">
        <title>Biodiversity and function of Thalassospira species in the particle-attached aromatic-hydrocarbon-degrading consortia from the surface seawater of the China South Sea.</title>
        <authorList>
            <person name="Dong C."/>
            <person name="Lai Q."/>
            <person name="Shao Z."/>
        </authorList>
    </citation>
    <scope>NUCLEOTIDE SEQUENCE [LARGE SCALE GENOMIC DNA]</scope>
    <source>
        <strain evidence="2 3">139Z-12</strain>
    </source>
</reference>
<sequence>MNTNNPHHLMQAWQAWDEFCKNGALLIHVDRQTGSVKPLSRIVEDASDDGFNPYGSGPEPIGRREG</sequence>
<feature type="region of interest" description="Disordered" evidence="1">
    <location>
        <begin position="45"/>
        <end position="66"/>
    </location>
</feature>
<name>A0A2N3L0N8_9PROT</name>
<evidence type="ECO:0000313" key="2">
    <source>
        <dbReference type="EMBL" id="PKR56361.1"/>
    </source>
</evidence>
<protein>
    <submittedName>
        <fullName evidence="2">Uncharacterized protein</fullName>
    </submittedName>
</protein>
<proteinExistence type="predicted"/>
<dbReference type="RefSeq" id="WP_101304966.1">
    <property type="nucleotide sequence ID" value="NZ_NXGX01000015.1"/>
</dbReference>
<dbReference type="EMBL" id="NXGX01000015">
    <property type="protein sequence ID" value="PKR56361.1"/>
    <property type="molecule type" value="Genomic_DNA"/>
</dbReference>
<dbReference type="Proteomes" id="UP000233332">
    <property type="component" value="Unassembled WGS sequence"/>
</dbReference>
<organism evidence="2 3">
    <name type="scientific">Thalassospira lohafexi</name>
    <dbReference type="NCBI Taxonomy" id="744227"/>
    <lineage>
        <taxon>Bacteria</taxon>
        <taxon>Pseudomonadati</taxon>
        <taxon>Pseudomonadota</taxon>
        <taxon>Alphaproteobacteria</taxon>
        <taxon>Rhodospirillales</taxon>
        <taxon>Thalassospiraceae</taxon>
        <taxon>Thalassospira</taxon>
    </lineage>
</organism>
<gene>
    <name evidence="2" type="ORF">COO92_21385</name>
</gene>
<keyword evidence="3" id="KW-1185">Reference proteome</keyword>
<evidence type="ECO:0000256" key="1">
    <source>
        <dbReference type="SAM" id="MobiDB-lite"/>
    </source>
</evidence>
<accession>A0A2N3L0N8</accession>
<evidence type="ECO:0000313" key="3">
    <source>
        <dbReference type="Proteomes" id="UP000233332"/>
    </source>
</evidence>
<comment type="caution">
    <text evidence="2">The sequence shown here is derived from an EMBL/GenBank/DDBJ whole genome shotgun (WGS) entry which is preliminary data.</text>
</comment>